<dbReference type="Proteomes" id="UP000319432">
    <property type="component" value="Chromosome"/>
</dbReference>
<name>A0A502IY13_BRELA</name>
<evidence type="ECO:0000313" key="1">
    <source>
        <dbReference type="EMBL" id="QDX95443.1"/>
    </source>
</evidence>
<sequence>MNKLLNQEVEKLLEFKINVYYAALERERKATQKQYKQERTIRELERQLKEAEKRDYPRDQDTHLGERKML</sequence>
<gene>
    <name evidence="1" type="ORF">EEL30_26130</name>
</gene>
<protein>
    <submittedName>
        <fullName evidence="1">Uncharacterized protein</fullName>
    </submittedName>
</protein>
<reference evidence="1 2" key="1">
    <citation type="submission" date="2018-11" db="EMBL/GenBank/DDBJ databases">
        <title>Phylogenetic determinants of toxin gene distribution in genomes of Brevibacillus laterosporus.</title>
        <authorList>
            <person name="Glare T.R."/>
            <person name="Durrant A."/>
            <person name="Berry C."/>
            <person name="Palma L."/>
            <person name="Ormskirk M."/>
            <person name="Cox M.O."/>
        </authorList>
    </citation>
    <scope>NUCLEOTIDE SEQUENCE [LARGE SCALE GENOMIC DNA]</scope>
    <source>
        <strain evidence="1 2">1821L</strain>
    </source>
</reference>
<accession>A0A502IY13</accession>
<dbReference type="EMBL" id="CP033464">
    <property type="protein sequence ID" value="QDX95443.1"/>
    <property type="molecule type" value="Genomic_DNA"/>
</dbReference>
<organism evidence="1 2">
    <name type="scientific">Brevibacillus laterosporus</name>
    <name type="common">Bacillus laterosporus</name>
    <dbReference type="NCBI Taxonomy" id="1465"/>
    <lineage>
        <taxon>Bacteria</taxon>
        <taxon>Bacillati</taxon>
        <taxon>Bacillota</taxon>
        <taxon>Bacilli</taxon>
        <taxon>Bacillales</taxon>
        <taxon>Paenibacillaceae</taxon>
        <taxon>Brevibacillus</taxon>
    </lineage>
</organism>
<evidence type="ECO:0000313" key="2">
    <source>
        <dbReference type="Proteomes" id="UP000319432"/>
    </source>
</evidence>
<proteinExistence type="predicted"/>
<keyword evidence="2" id="KW-1185">Reference proteome</keyword>
<dbReference type="AlphaFoldDB" id="A0A502IY13"/>